<dbReference type="SMART" id="SM00411">
    <property type="entry name" value="BHL"/>
    <property type="match status" value="1"/>
</dbReference>
<dbReference type="Gene3D" id="4.10.520.10">
    <property type="entry name" value="IHF-like DNA-binding proteins"/>
    <property type="match status" value="1"/>
</dbReference>
<gene>
    <name evidence="5" type="ORF">SAMN05660653_01897</name>
</gene>
<comment type="similarity">
    <text evidence="1 4">Belongs to the bacterial histone-like protein family.</text>
</comment>
<dbReference type="STRING" id="617002.SAMN05660653_01897"/>
<dbReference type="OrthoDB" id="9799835at2"/>
<protein>
    <submittedName>
        <fullName evidence="5">DNA-binding protein HU-beta</fullName>
    </submittedName>
</protein>
<evidence type="ECO:0000313" key="5">
    <source>
        <dbReference type="EMBL" id="SDB39865.1"/>
    </source>
</evidence>
<accession>A0A1G6D4M5</accession>
<dbReference type="GO" id="GO:0030261">
    <property type="term" value="P:chromosome condensation"/>
    <property type="evidence" value="ECO:0007669"/>
    <property type="project" value="UniProtKB-KW"/>
</dbReference>
<dbReference type="PANTHER" id="PTHR33175:SF3">
    <property type="entry name" value="DNA-BINDING PROTEIN HU-BETA"/>
    <property type="match status" value="1"/>
</dbReference>
<evidence type="ECO:0000313" key="6">
    <source>
        <dbReference type="Proteomes" id="UP000198771"/>
    </source>
</evidence>
<dbReference type="PANTHER" id="PTHR33175">
    <property type="entry name" value="DNA-BINDING PROTEIN HU"/>
    <property type="match status" value="1"/>
</dbReference>
<name>A0A1G6D4M5_9BACT</name>
<keyword evidence="2" id="KW-0226">DNA condensation</keyword>
<dbReference type="PRINTS" id="PR01727">
    <property type="entry name" value="DNABINDINGHU"/>
</dbReference>
<dbReference type="EMBL" id="FMXO01000010">
    <property type="protein sequence ID" value="SDB39865.1"/>
    <property type="molecule type" value="Genomic_DNA"/>
</dbReference>
<proteinExistence type="inferred from homology"/>
<dbReference type="PROSITE" id="PS00045">
    <property type="entry name" value="HISTONE_LIKE"/>
    <property type="match status" value="1"/>
</dbReference>
<dbReference type="InterPro" id="IPR000119">
    <property type="entry name" value="Hist_DNA-bd"/>
</dbReference>
<evidence type="ECO:0000256" key="3">
    <source>
        <dbReference type="ARBA" id="ARBA00023125"/>
    </source>
</evidence>
<dbReference type="InterPro" id="IPR010992">
    <property type="entry name" value="IHF-like_DNA-bd_dom_sf"/>
</dbReference>
<reference evidence="5 6" key="1">
    <citation type="submission" date="2016-10" db="EMBL/GenBank/DDBJ databases">
        <authorList>
            <person name="de Groot N.N."/>
        </authorList>
    </citation>
    <scope>NUCLEOTIDE SEQUENCE [LARGE SCALE GENOMIC DNA]</scope>
    <source>
        <strain evidence="5 6">ASO4-2</strain>
    </source>
</reference>
<dbReference type="SUPFAM" id="SSF47729">
    <property type="entry name" value="IHF-like DNA-binding proteins"/>
    <property type="match status" value="1"/>
</dbReference>
<dbReference type="CDD" id="cd13831">
    <property type="entry name" value="HU"/>
    <property type="match status" value="1"/>
</dbReference>
<dbReference type="Pfam" id="PF00216">
    <property type="entry name" value="Bac_DNA_binding"/>
    <property type="match status" value="1"/>
</dbReference>
<evidence type="ECO:0000256" key="4">
    <source>
        <dbReference type="RuleBase" id="RU003939"/>
    </source>
</evidence>
<organism evidence="5 6">
    <name type="scientific">Desulfonatronum thiosulfatophilum</name>
    <dbReference type="NCBI Taxonomy" id="617002"/>
    <lineage>
        <taxon>Bacteria</taxon>
        <taxon>Pseudomonadati</taxon>
        <taxon>Thermodesulfobacteriota</taxon>
        <taxon>Desulfovibrionia</taxon>
        <taxon>Desulfovibrionales</taxon>
        <taxon>Desulfonatronaceae</taxon>
        <taxon>Desulfonatronum</taxon>
    </lineage>
</organism>
<dbReference type="RefSeq" id="WP_092120581.1">
    <property type="nucleotide sequence ID" value="NZ_FMXO01000010.1"/>
</dbReference>
<sequence>MTKADLVGKVANKAGMTKASAENAINAFIDSVEEILAADGKLTLTGFGTFEVQERKERTGRNPRTGDEIKIPASKVVKFRPGKLLKDSIN</sequence>
<keyword evidence="6" id="KW-1185">Reference proteome</keyword>
<dbReference type="InterPro" id="IPR020816">
    <property type="entry name" value="Histone-like_DNA-bd_CS"/>
</dbReference>
<evidence type="ECO:0000256" key="1">
    <source>
        <dbReference type="ARBA" id="ARBA00010529"/>
    </source>
</evidence>
<keyword evidence="3 5" id="KW-0238">DNA-binding</keyword>
<dbReference type="GO" id="GO:0003677">
    <property type="term" value="F:DNA binding"/>
    <property type="evidence" value="ECO:0007669"/>
    <property type="project" value="UniProtKB-KW"/>
</dbReference>
<dbReference type="AlphaFoldDB" id="A0A1G6D4M5"/>
<dbReference type="Proteomes" id="UP000198771">
    <property type="component" value="Unassembled WGS sequence"/>
</dbReference>
<evidence type="ECO:0000256" key="2">
    <source>
        <dbReference type="ARBA" id="ARBA00023067"/>
    </source>
</evidence>
<dbReference type="GO" id="GO:0030527">
    <property type="term" value="F:structural constituent of chromatin"/>
    <property type="evidence" value="ECO:0007669"/>
    <property type="project" value="InterPro"/>
</dbReference>